<proteinExistence type="predicted"/>
<dbReference type="InterPro" id="IPR036291">
    <property type="entry name" value="NAD(P)-bd_dom_sf"/>
</dbReference>
<dbReference type="EMBL" id="AOKF01002707">
    <property type="protein sequence ID" value="EPN45807.1"/>
    <property type="molecule type" value="Genomic_DNA"/>
</dbReference>
<reference evidence="2 3" key="1">
    <citation type="journal article" date="2013" name="PLoS Pathog.">
        <title>Genomic analysis of the Kiwifruit pathogen Pseudomonas syringae pv. actinidiae provides insight into the origins of an emergent plant disease.</title>
        <authorList>
            <person name="McCann H.C."/>
            <person name="Rikkerink E.H."/>
            <person name="Bertels F."/>
            <person name="Fiers M."/>
            <person name="Lu A."/>
            <person name="Rees-George J."/>
            <person name="Andersen M.T."/>
            <person name="Gleave A.P."/>
            <person name="Haubold B."/>
            <person name="Wohlers M.W."/>
            <person name="Guttman D.S."/>
            <person name="Wang P.W."/>
            <person name="Straub C."/>
            <person name="Vanneste J.L."/>
            <person name="Rainey P.B."/>
            <person name="Templeton M.D."/>
        </authorList>
    </citation>
    <scope>NUCLEOTIDE SEQUENCE [LARGE SCALE GENOMIC DNA]</scope>
    <source>
        <strain evidence="2 3">ICMP 19096</strain>
    </source>
</reference>
<evidence type="ECO:0000313" key="2">
    <source>
        <dbReference type="EMBL" id="EPN45807.1"/>
    </source>
</evidence>
<evidence type="ECO:0000259" key="1">
    <source>
        <dbReference type="Pfam" id="PF03446"/>
    </source>
</evidence>
<comment type="caution">
    <text evidence="2">The sequence shown here is derived from an EMBL/GenBank/DDBJ whole genome shotgun (WGS) entry which is preliminary data.</text>
</comment>
<dbReference type="Gene3D" id="3.40.50.720">
    <property type="entry name" value="NAD(P)-binding Rossmann-like Domain"/>
    <property type="match status" value="1"/>
</dbReference>
<dbReference type="Pfam" id="PF03446">
    <property type="entry name" value="NAD_binding_2"/>
    <property type="match status" value="1"/>
</dbReference>
<evidence type="ECO:0000313" key="3">
    <source>
        <dbReference type="Proteomes" id="UP000018849"/>
    </source>
</evidence>
<dbReference type="GO" id="GO:0050661">
    <property type="term" value="F:NADP binding"/>
    <property type="evidence" value="ECO:0007669"/>
    <property type="project" value="InterPro"/>
</dbReference>
<dbReference type="AlphaFoldDB" id="A0A656JR88"/>
<gene>
    <name evidence="2" type="ORF">A245_31778</name>
</gene>
<feature type="domain" description="6-phosphogluconate dehydrogenase NADP-binding" evidence="1">
    <location>
        <begin position="5"/>
        <end position="47"/>
    </location>
</feature>
<dbReference type="InterPro" id="IPR006115">
    <property type="entry name" value="6PGDH_NADP-bd"/>
</dbReference>
<accession>A0A656JR88</accession>
<sequence>MNSKNVGVIGLGAMGLGIARSLLRSGFTVHACDVRTSVTEAFAQEGGVA</sequence>
<feature type="non-terminal residue" evidence="2">
    <location>
        <position position="49"/>
    </location>
</feature>
<dbReference type="SUPFAM" id="SSF51735">
    <property type="entry name" value="NAD(P)-binding Rossmann-fold domains"/>
    <property type="match status" value="1"/>
</dbReference>
<organism evidence="2 3">
    <name type="scientific">Pseudomonas syringae pv. actinidiae ICMP 19096</name>
    <dbReference type="NCBI Taxonomy" id="1194405"/>
    <lineage>
        <taxon>Bacteria</taxon>
        <taxon>Pseudomonadati</taxon>
        <taxon>Pseudomonadota</taxon>
        <taxon>Gammaproteobacteria</taxon>
        <taxon>Pseudomonadales</taxon>
        <taxon>Pseudomonadaceae</taxon>
        <taxon>Pseudomonas</taxon>
        <taxon>Pseudomonas syringae</taxon>
    </lineage>
</organism>
<name>A0A656JR88_PSESF</name>
<protein>
    <submittedName>
        <fullName evidence="2">Oxidoreductase, acting on the CH-OH group of donors, NAD or NADP as acceptor</fullName>
    </submittedName>
</protein>
<dbReference type="Proteomes" id="UP000018849">
    <property type="component" value="Unassembled WGS sequence"/>
</dbReference>